<accession>A0ABT2AXW7</accession>
<protein>
    <submittedName>
        <fullName evidence="1">DUF5403 family protein</fullName>
    </submittedName>
</protein>
<proteinExistence type="predicted"/>
<dbReference type="RefSeq" id="WP_258777470.1">
    <property type="nucleotide sequence ID" value="NZ_JANUGP010000004.1"/>
</dbReference>
<dbReference type="EMBL" id="JANUGP010000004">
    <property type="protein sequence ID" value="MCS0601103.1"/>
    <property type="molecule type" value="Genomic_DNA"/>
</dbReference>
<name>A0ABT2AXW7_9ACTN</name>
<organism evidence="1 2">
    <name type="scientific">Streptomyces pyxinicus</name>
    <dbReference type="NCBI Taxonomy" id="2970331"/>
    <lineage>
        <taxon>Bacteria</taxon>
        <taxon>Bacillati</taxon>
        <taxon>Actinomycetota</taxon>
        <taxon>Actinomycetes</taxon>
        <taxon>Kitasatosporales</taxon>
        <taxon>Streptomycetaceae</taxon>
        <taxon>Streptomyces</taxon>
    </lineage>
</organism>
<evidence type="ECO:0000313" key="2">
    <source>
        <dbReference type="Proteomes" id="UP001205612"/>
    </source>
</evidence>
<keyword evidence="2" id="KW-1185">Reference proteome</keyword>
<gene>
    <name evidence="1" type="ORF">NX794_07640</name>
</gene>
<reference evidence="1 2" key="1">
    <citation type="submission" date="2022-08" db="EMBL/GenBank/DDBJ databases">
        <authorList>
            <person name="Somphong A."/>
            <person name="Phongsopitanun W."/>
        </authorList>
    </citation>
    <scope>NUCLEOTIDE SEQUENCE [LARGE SCALE GENOMIC DNA]</scope>
    <source>
        <strain evidence="1 2">LP11</strain>
    </source>
</reference>
<sequence>MSIEWLDNGLGSKFKNVEDYLALIDGVQLALEEKQFLIRVRAEENLQRARAGKGKEIGALDPTGATVEVERGRVDRYVVLEDHAVDHQGGNPNSALAIELGRNAYDVTLLNAEGETVNKYTVGSMEGLFILTDAADLPHRDGGGAKVKRHVRIRMKKGGGGGRTSIRD</sequence>
<evidence type="ECO:0000313" key="1">
    <source>
        <dbReference type="EMBL" id="MCS0601103.1"/>
    </source>
</evidence>
<comment type="caution">
    <text evidence="1">The sequence shown here is derived from an EMBL/GenBank/DDBJ whole genome shotgun (WGS) entry which is preliminary data.</text>
</comment>
<dbReference type="Proteomes" id="UP001205612">
    <property type="component" value="Unassembled WGS sequence"/>
</dbReference>